<evidence type="ECO:0000313" key="9">
    <source>
        <dbReference type="EMBL" id="KAB2805423.1"/>
    </source>
</evidence>
<feature type="domain" description="PAC" evidence="8">
    <location>
        <begin position="469"/>
        <end position="520"/>
    </location>
</feature>
<feature type="domain" description="PAC" evidence="8">
    <location>
        <begin position="92"/>
        <end position="144"/>
    </location>
</feature>
<dbReference type="GO" id="GO:0004673">
    <property type="term" value="F:protein histidine kinase activity"/>
    <property type="evidence" value="ECO:0007669"/>
    <property type="project" value="UniProtKB-EC"/>
</dbReference>
<dbReference type="Pfam" id="PF08448">
    <property type="entry name" value="PAS_4"/>
    <property type="match status" value="1"/>
</dbReference>
<evidence type="ECO:0000259" key="8">
    <source>
        <dbReference type="PROSITE" id="PS50113"/>
    </source>
</evidence>
<dbReference type="PROSITE" id="PS50113">
    <property type="entry name" value="PAC"/>
    <property type="match status" value="3"/>
</dbReference>
<evidence type="ECO:0000259" key="6">
    <source>
        <dbReference type="PROSITE" id="PS50109"/>
    </source>
</evidence>
<feature type="domain" description="Histidine kinase" evidence="6">
    <location>
        <begin position="658"/>
        <end position="869"/>
    </location>
</feature>
<evidence type="ECO:0000259" key="7">
    <source>
        <dbReference type="PROSITE" id="PS50112"/>
    </source>
</evidence>
<dbReference type="EMBL" id="WBVO01000014">
    <property type="protein sequence ID" value="KAB2805423.1"/>
    <property type="molecule type" value="Genomic_DNA"/>
</dbReference>
<keyword evidence="10" id="KW-1185">Reference proteome</keyword>
<dbReference type="InterPro" id="IPR004358">
    <property type="entry name" value="Sig_transdc_His_kin-like_C"/>
</dbReference>
<keyword evidence="5" id="KW-0418">Kinase</keyword>
<evidence type="ECO:0000256" key="3">
    <source>
        <dbReference type="ARBA" id="ARBA00022553"/>
    </source>
</evidence>
<dbReference type="Pfam" id="PF02518">
    <property type="entry name" value="HATPase_c"/>
    <property type="match status" value="1"/>
</dbReference>
<evidence type="ECO:0000256" key="1">
    <source>
        <dbReference type="ARBA" id="ARBA00000085"/>
    </source>
</evidence>
<dbReference type="InterPro" id="IPR036890">
    <property type="entry name" value="HATPase_C_sf"/>
</dbReference>
<keyword evidence="3" id="KW-0597">Phosphoprotein</keyword>
<dbReference type="RefSeq" id="WP_151668356.1">
    <property type="nucleotide sequence ID" value="NZ_WBVO01000014.1"/>
</dbReference>
<organism evidence="9 10">
    <name type="scientific">Phaeocystidibacter luteus</name>
    <dbReference type="NCBI Taxonomy" id="911197"/>
    <lineage>
        <taxon>Bacteria</taxon>
        <taxon>Pseudomonadati</taxon>
        <taxon>Bacteroidota</taxon>
        <taxon>Flavobacteriia</taxon>
        <taxon>Flavobacteriales</taxon>
        <taxon>Phaeocystidibacteraceae</taxon>
        <taxon>Phaeocystidibacter</taxon>
    </lineage>
</organism>
<name>A0A6N6RKE3_9FLAO</name>
<dbReference type="InterPro" id="IPR052162">
    <property type="entry name" value="Sensor_kinase/Photoreceptor"/>
</dbReference>
<proteinExistence type="predicted"/>
<dbReference type="InterPro" id="IPR005467">
    <property type="entry name" value="His_kinase_dom"/>
</dbReference>
<dbReference type="InterPro" id="IPR003594">
    <property type="entry name" value="HATPase_dom"/>
</dbReference>
<gene>
    <name evidence="9" type="ORF">F8C67_13290</name>
</gene>
<dbReference type="CDD" id="cd00075">
    <property type="entry name" value="HATPase"/>
    <property type="match status" value="1"/>
</dbReference>
<dbReference type="InterPro" id="IPR001610">
    <property type="entry name" value="PAC"/>
</dbReference>
<accession>A0A6N6RKE3</accession>
<feature type="domain" description="PAS" evidence="7">
    <location>
        <begin position="521"/>
        <end position="591"/>
    </location>
</feature>
<comment type="caution">
    <text evidence="9">The sequence shown here is derived from an EMBL/GenBank/DDBJ whole genome shotgun (WGS) entry which is preliminary data.</text>
</comment>
<dbReference type="EC" id="2.7.13.3" evidence="2"/>
<dbReference type="InterPro" id="IPR000700">
    <property type="entry name" value="PAS-assoc_C"/>
</dbReference>
<dbReference type="AlphaFoldDB" id="A0A6N6RKE3"/>
<dbReference type="NCBIfam" id="TIGR00229">
    <property type="entry name" value="sensory_box"/>
    <property type="match status" value="4"/>
</dbReference>
<dbReference type="InterPro" id="IPR013655">
    <property type="entry name" value="PAS_fold_3"/>
</dbReference>
<evidence type="ECO:0000256" key="5">
    <source>
        <dbReference type="ARBA" id="ARBA00022777"/>
    </source>
</evidence>
<dbReference type="PROSITE" id="PS50112">
    <property type="entry name" value="PAS"/>
    <property type="match status" value="1"/>
</dbReference>
<evidence type="ECO:0000256" key="4">
    <source>
        <dbReference type="ARBA" id="ARBA00022679"/>
    </source>
</evidence>
<dbReference type="OrthoDB" id="5522855at2"/>
<keyword evidence="4" id="KW-0808">Transferase</keyword>
<dbReference type="SMART" id="SM00091">
    <property type="entry name" value="PAS"/>
    <property type="match status" value="4"/>
</dbReference>
<feature type="domain" description="PAC" evidence="8">
    <location>
        <begin position="595"/>
        <end position="647"/>
    </location>
</feature>
<dbReference type="InterPro" id="IPR013656">
    <property type="entry name" value="PAS_4"/>
</dbReference>
<protein>
    <recommendedName>
        <fullName evidence="2">histidine kinase</fullName>
        <ecNumber evidence="2">2.7.13.3</ecNumber>
    </recommendedName>
</protein>
<dbReference type="Gene3D" id="3.30.565.10">
    <property type="entry name" value="Histidine kinase-like ATPase, C-terminal domain"/>
    <property type="match status" value="1"/>
</dbReference>
<dbReference type="Gene3D" id="3.30.450.20">
    <property type="entry name" value="PAS domain"/>
    <property type="match status" value="5"/>
</dbReference>
<sequence length="869" mass="99056">MNYLHEELTQLLKEDEGIFQFIQESALDGLWYWDLSSPEDEWMSENFWTTLGYDPSTKPHKASAWQDLINPDDGESALKLAQQHFADPSVPYDQVVRYKHANGSTVWIRCRGMAIRDEKGAPIRMLGAHTDITEQKEQELKLDRELQWFTNILESSSIATWRLRLDTGEVHVNSVWEKSFGLYIPEDGVINISDWKALVHEEDVALFDDCIASFKEGKSTTVELRFEINGDIHWIKSQGEPYFEQGEDWVLGICLDVSLEKSKEIESQQSNELYYAFISHAPSAIAMFDNDMHYIAASDQWMRDYGLVGRNIIGQSHYDVFPEIGDDWKEIHKKCLNGHIDKVDEAPFERADGALQWLRWEVGPWRRGGVIGGLIMYTEDITKRKNEEALLLQYKNLLESSNKVARIGTWEVNLEDMTSTWSDTTKEIHGVPSDYQSNVETGINFYKEGESRDRITEVFNAAVSKGERFDEELIIVDAKGEERWIRTVGIPEMAEGQCVRVYGIFQDIDKRKRAAEVLAAQEELFRNTFEYASIGMALVGLDGTWMRVNKRVAEFLGYSQEELLELTFQEITHVEDLGSDLELLGQLVDGKIEHYQLEKRYIHKDGHLVWGLLAVSLVKNEEGEPLHFISQITDITAQKELLNVTSNQNERLMNFAHIVSHNLRSHSGNLSMLLDLFVQDEPAFVDSPYYSMFKSASENLSETIANLNEVVSMQTTSQEALQSKELYGFVVSALKNVEGLLTDVTAEVDVQIDKSLEVLVIPAYLDSILNNLITNAIKYRSKERRLKLTFSVTTGDEDVRLAVADNGLGIDLELHGHKMFGMYKTFHKNPEARGIGLFISKNQIETMGGDIDVESEVGKGTTFTLTLKR</sequence>
<dbReference type="Proteomes" id="UP000468650">
    <property type="component" value="Unassembled WGS sequence"/>
</dbReference>
<dbReference type="PANTHER" id="PTHR43304">
    <property type="entry name" value="PHYTOCHROME-LIKE PROTEIN CPH1"/>
    <property type="match status" value="1"/>
</dbReference>
<dbReference type="SMART" id="SM00387">
    <property type="entry name" value="HATPase_c"/>
    <property type="match status" value="1"/>
</dbReference>
<dbReference type="PROSITE" id="PS50109">
    <property type="entry name" value="HIS_KIN"/>
    <property type="match status" value="1"/>
</dbReference>
<dbReference type="SMART" id="SM00086">
    <property type="entry name" value="PAC"/>
    <property type="match status" value="4"/>
</dbReference>
<dbReference type="InterPro" id="IPR035965">
    <property type="entry name" value="PAS-like_dom_sf"/>
</dbReference>
<dbReference type="Pfam" id="PF08447">
    <property type="entry name" value="PAS_3"/>
    <property type="match status" value="3"/>
</dbReference>
<evidence type="ECO:0000256" key="2">
    <source>
        <dbReference type="ARBA" id="ARBA00012438"/>
    </source>
</evidence>
<dbReference type="PANTHER" id="PTHR43304:SF1">
    <property type="entry name" value="PAC DOMAIN-CONTAINING PROTEIN"/>
    <property type="match status" value="1"/>
</dbReference>
<dbReference type="Gene3D" id="2.10.70.100">
    <property type="match status" value="1"/>
</dbReference>
<dbReference type="InterPro" id="IPR000014">
    <property type="entry name" value="PAS"/>
</dbReference>
<comment type="catalytic activity">
    <reaction evidence="1">
        <text>ATP + protein L-histidine = ADP + protein N-phospho-L-histidine.</text>
        <dbReference type="EC" id="2.7.13.3"/>
    </reaction>
</comment>
<dbReference type="SUPFAM" id="SSF55874">
    <property type="entry name" value="ATPase domain of HSP90 chaperone/DNA topoisomerase II/histidine kinase"/>
    <property type="match status" value="1"/>
</dbReference>
<dbReference type="SUPFAM" id="SSF55785">
    <property type="entry name" value="PYP-like sensor domain (PAS domain)"/>
    <property type="match status" value="5"/>
</dbReference>
<dbReference type="CDD" id="cd00130">
    <property type="entry name" value="PAS"/>
    <property type="match status" value="3"/>
</dbReference>
<evidence type="ECO:0000313" key="10">
    <source>
        <dbReference type="Proteomes" id="UP000468650"/>
    </source>
</evidence>
<dbReference type="PRINTS" id="PR00344">
    <property type="entry name" value="BCTRLSENSOR"/>
</dbReference>
<reference evidence="9 10" key="1">
    <citation type="submission" date="2019-09" db="EMBL/GenBank/DDBJ databases">
        <title>Genomes of family Cryomorphaceae.</title>
        <authorList>
            <person name="Bowman J.P."/>
        </authorList>
    </citation>
    <scope>NUCLEOTIDE SEQUENCE [LARGE SCALE GENOMIC DNA]</scope>
    <source>
        <strain evidence="9 10">LMG 25704</strain>
    </source>
</reference>